<organism evidence="1">
    <name type="scientific">Chrysotila carterae</name>
    <name type="common">Marine alga</name>
    <name type="synonym">Syracosphaera carterae</name>
    <dbReference type="NCBI Taxonomy" id="13221"/>
    <lineage>
        <taxon>Eukaryota</taxon>
        <taxon>Haptista</taxon>
        <taxon>Haptophyta</taxon>
        <taxon>Prymnesiophyceae</taxon>
        <taxon>Isochrysidales</taxon>
        <taxon>Isochrysidaceae</taxon>
        <taxon>Chrysotila</taxon>
    </lineage>
</organism>
<dbReference type="AlphaFoldDB" id="A0A7S4EUB3"/>
<reference evidence="1" key="1">
    <citation type="submission" date="2021-01" db="EMBL/GenBank/DDBJ databases">
        <authorList>
            <person name="Corre E."/>
            <person name="Pelletier E."/>
            <person name="Niang G."/>
            <person name="Scheremetjew M."/>
            <person name="Finn R."/>
            <person name="Kale V."/>
            <person name="Holt S."/>
            <person name="Cochrane G."/>
            <person name="Meng A."/>
            <person name="Brown T."/>
            <person name="Cohen L."/>
        </authorList>
    </citation>
    <scope>NUCLEOTIDE SEQUENCE</scope>
    <source>
        <strain evidence="1">CCMP645</strain>
    </source>
</reference>
<evidence type="ECO:0000313" key="1">
    <source>
        <dbReference type="EMBL" id="CAE0752224.1"/>
    </source>
</evidence>
<accession>A0A7S4EUB3</accession>
<dbReference type="EMBL" id="HBIZ01008298">
    <property type="protein sequence ID" value="CAE0752224.1"/>
    <property type="molecule type" value="Transcribed_RNA"/>
</dbReference>
<sequence length="114" mass="12628">MRKFFAFRGNRREEGGAMRKEEGGVPISSAGSRAVAIDARLNRASGSEVESRGKSAERPVWFCGRGTFGRERPGQRRLVIAKNFEAASADLITWLEAVGFFCLEERSNFQTIVA</sequence>
<proteinExistence type="predicted"/>
<protein>
    <submittedName>
        <fullName evidence="1">Uncharacterized protein</fullName>
    </submittedName>
</protein>
<gene>
    <name evidence="1" type="ORF">PCAR00345_LOCUS4809</name>
</gene>
<name>A0A7S4EUB3_CHRCT</name>